<dbReference type="EMBL" id="JAURUE010000001">
    <property type="protein sequence ID" value="MDP9611518.1"/>
    <property type="molecule type" value="Genomic_DNA"/>
</dbReference>
<dbReference type="Proteomes" id="UP001234880">
    <property type="component" value="Unassembled WGS sequence"/>
</dbReference>
<gene>
    <name evidence="1" type="ORF">JOF35_003795</name>
</gene>
<dbReference type="RefSeq" id="WP_307110814.1">
    <property type="nucleotide sequence ID" value="NZ_JAURUE010000001.1"/>
</dbReference>
<name>A0ABT9KSV2_9ACTN</name>
<accession>A0ABT9KSV2</accession>
<organism evidence="1 2">
    <name type="scientific">Streptomyces demainii</name>
    <dbReference type="NCBI Taxonomy" id="588122"/>
    <lineage>
        <taxon>Bacteria</taxon>
        <taxon>Bacillati</taxon>
        <taxon>Actinomycetota</taxon>
        <taxon>Actinomycetes</taxon>
        <taxon>Kitasatosporales</taxon>
        <taxon>Streptomycetaceae</taxon>
        <taxon>Streptomyces</taxon>
    </lineage>
</organism>
<protein>
    <recommendedName>
        <fullName evidence="3">Transposase</fullName>
    </recommendedName>
</protein>
<comment type="caution">
    <text evidence="1">The sequence shown here is derived from an EMBL/GenBank/DDBJ whole genome shotgun (WGS) entry which is preliminary data.</text>
</comment>
<evidence type="ECO:0000313" key="2">
    <source>
        <dbReference type="Proteomes" id="UP001234880"/>
    </source>
</evidence>
<proteinExistence type="predicted"/>
<keyword evidence="2" id="KW-1185">Reference proteome</keyword>
<reference evidence="1 2" key="1">
    <citation type="submission" date="2023-07" db="EMBL/GenBank/DDBJ databases">
        <title>Sequencing the genomes of 1000 actinobacteria strains.</title>
        <authorList>
            <person name="Klenk H.-P."/>
        </authorList>
    </citation>
    <scope>NUCLEOTIDE SEQUENCE [LARGE SCALE GENOMIC DNA]</scope>
    <source>
        <strain evidence="1 2">DSM 41600</strain>
    </source>
</reference>
<evidence type="ECO:0000313" key="1">
    <source>
        <dbReference type="EMBL" id="MDP9611518.1"/>
    </source>
</evidence>
<sequence length="73" mass="8195">MTAGDPAWKAELRDALSTWGGSVETDRLMTAVLPHIEAAYRRGLAAGASRAGYRLVRENERLRRKLRRVSKDN</sequence>
<evidence type="ECO:0008006" key="3">
    <source>
        <dbReference type="Google" id="ProtNLM"/>
    </source>
</evidence>